<dbReference type="PROSITE" id="PS50110">
    <property type="entry name" value="RESPONSE_REGULATORY"/>
    <property type="match status" value="1"/>
</dbReference>
<dbReference type="SUPFAM" id="SSF52172">
    <property type="entry name" value="CheY-like"/>
    <property type="match status" value="1"/>
</dbReference>
<dbReference type="SMART" id="SM00448">
    <property type="entry name" value="REC"/>
    <property type="match status" value="1"/>
</dbReference>
<evidence type="ECO:0000256" key="4">
    <source>
        <dbReference type="ARBA" id="ARBA00023012"/>
    </source>
</evidence>
<keyword evidence="5" id="KW-0805">Transcription regulation</keyword>
<evidence type="ECO:0000256" key="5">
    <source>
        <dbReference type="ARBA" id="ARBA00023015"/>
    </source>
</evidence>
<evidence type="ECO:0000256" key="8">
    <source>
        <dbReference type="PROSITE-ProRule" id="PRU00169"/>
    </source>
</evidence>
<evidence type="ECO:0000259" key="10">
    <source>
        <dbReference type="PROSITE" id="PS50110"/>
    </source>
</evidence>
<proteinExistence type="predicted"/>
<dbReference type="PANTHER" id="PTHR42713">
    <property type="entry name" value="HISTIDINE KINASE-RELATED"/>
    <property type="match status" value="1"/>
</dbReference>
<dbReference type="InterPro" id="IPR018060">
    <property type="entry name" value="HTH_AraC"/>
</dbReference>
<keyword evidence="7" id="KW-0804">Transcription</keyword>
<name>A0ABV5WF60_9BACI</name>
<keyword evidence="12" id="KW-1185">Reference proteome</keyword>
<accession>A0ABV5WF60</accession>
<dbReference type="Gene3D" id="3.40.50.2300">
    <property type="match status" value="1"/>
</dbReference>
<feature type="modified residue" description="4-aspartylphosphate" evidence="8">
    <location>
        <position position="55"/>
    </location>
</feature>
<dbReference type="Proteomes" id="UP001589609">
    <property type="component" value="Unassembled WGS sequence"/>
</dbReference>
<evidence type="ECO:0000256" key="3">
    <source>
        <dbReference type="ARBA" id="ARBA00022553"/>
    </source>
</evidence>
<dbReference type="RefSeq" id="WP_379949539.1">
    <property type="nucleotide sequence ID" value="NZ_JBHMAF010000065.1"/>
</dbReference>
<dbReference type="InterPro" id="IPR051552">
    <property type="entry name" value="HptR"/>
</dbReference>
<keyword evidence="2" id="KW-0963">Cytoplasm</keyword>
<protein>
    <submittedName>
        <fullName evidence="11">Response regulator</fullName>
    </submittedName>
</protein>
<dbReference type="EMBL" id="JBHMAF010000065">
    <property type="protein sequence ID" value="MFB9759243.1"/>
    <property type="molecule type" value="Genomic_DNA"/>
</dbReference>
<dbReference type="PANTHER" id="PTHR42713:SF3">
    <property type="entry name" value="TRANSCRIPTIONAL REGULATORY PROTEIN HPTR"/>
    <property type="match status" value="1"/>
</dbReference>
<evidence type="ECO:0000256" key="6">
    <source>
        <dbReference type="ARBA" id="ARBA00023125"/>
    </source>
</evidence>
<dbReference type="InterPro" id="IPR009057">
    <property type="entry name" value="Homeodomain-like_sf"/>
</dbReference>
<dbReference type="PROSITE" id="PS01124">
    <property type="entry name" value="HTH_ARAC_FAMILY_2"/>
    <property type="match status" value="1"/>
</dbReference>
<evidence type="ECO:0000256" key="7">
    <source>
        <dbReference type="ARBA" id="ARBA00023163"/>
    </source>
</evidence>
<dbReference type="InterPro" id="IPR001789">
    <property type="entry name" value="Sig_transdc_resp-reg_receiver"/>
</dbReference>
<evidence type="ECO:0000256" key="1">
    <source>
        <dbReference type="ARBA" id="ARBA00004496"/>
    </source>
</evidence>
<reference evidence="11 12" key="1">
    <citation type="submission" date="2024-09" db="EMBL/GenBank/DDBJ databases">
        <authorList>
            <person name="Sun Q."/>
            <person name="Mori K."/>
        </authorList>
    </citation>
    <scope>NUCLEOTIDE SEQUENCE [LARGE SCALE GENOMIC DNA]</scope>
    <source>
        <strain evidence="11 12">JCM 11201</strain>
    </source>
</reference>
<evidence type="ECO:0000313" key="11">
    <source>
        <dbReference type="EMBL" id="MFB9759243.1"/>
    </source>
</evidence>
<comment type="caution">
    <text evidence="11">The sequence shown here is derived from an EMBL/GenBank/DDBJ whole genome shotgun (WGS) entry which is preliminary data.</text>
</comment>
<evidence type="ECO:0000313" key="12">
    <source>
        <dbReference type="Proteomes" id="UP001589609"/>
    </source>
</evidence>
<evidence type="ECO:0000256" key="2">
    <source>
        <dbReference type="ARBA" id="ARBA00022490"/>
    </source>
</evidence>
<keyword evidence="4" id="KW-0902">Two-component regulatory system</keyword>
<dbReference type="Gene3D" id="1.10.10.60">
    <property type="entry name" value="Homeodomain-like"/>
    <property type="match status" value="2"/>
</dbReference>
<feature type="domain" description="HTH araC/xylS-type" evidence="9">
    <location>
        <begin position="412"/>
        <end position="514"/>
    </location>
</feature>
<gene>
    <name evidence="11" type="ORF">ACFFMS_12405</name>
</gene>
<keyword evidence="6" id="KW-0238">DNA-binding</keyword>
<feature type="domain" description="Response regulatory" evidence="10">
    <location>
        <begin position="3"/>
        <end position="120"/>
    </location>
</feature>
<dbReference type="Pfam" id="PF12833">
    <property type="entry name" value="HTH_18"/>
    <property type="match status" value="1"/>
</dbReference>
<dbReference type="Pfam" id="PF00072">
    <property type="entry name" value="Response_reg"/>
    <property type="match status" value="1"/>
</dbReference>
<organism evidence="11 12">
    <name type="scientific">Ectobacillus funiculus</name>
    <dbReference type="NCBI Taxonomy" id="137993"/>
    <lineage>
        <taxon>Bacteria</taxon>
        <taxon>Bacillati</taxon>
        <taxon>Bacillota</taxon>
        <taxon>Bacilli</taxon>
        <taxon>Bacillales</taxon>
        <taxon>Bacillaceae</taxon>
        <taxon>Ectobacillus</taxon>
    </lineage>
</organism>
<dbReference type="InterPro" id="IPR011006">
    <property type="entry name" value="CheY-like_superfamily"/>
</dbReference>
<keyword evidence="3 8" id="KW-0597">Phosphoprotein</keyword>
<dbReference type="CDD" id="cd17536">
    <property type="entry name" value="REC_YesN-like"/>
    <property type="match status" value="1"/>
</dbReference>
<evidence type="ECO:0000259" key="9">
    <source>
        <dbReference type="PROSITE" id="PS01124"/>
    </source>
</evidence>
<sequence length="515" mass="59872">MYKVLLVDDERIILEGISNGIDWAALDTILVDTARNGVEAYEKIVREQPHIVISDIKMPGMDGLALAAKVHQEFPSIRFILLSGFSEFEYARSAMQYGVKHYLLKPCNEHTIMETLEKVIGELKEEEDKEQFVQGIKSRFETAQPYIKEQLLKEFISNKIYTNRDLSYYQRLFNIELSDQQVRLLLFQLEGEFSFEHMYALKNIAEEILVSPLLSTIIGEYVLFIMEEGKAAQLQDQIKLIREKFFQFYGLDTTVAVSEADHIRSARRLYQETLECLNHRFYLGEGSIITKKDITSVSQDSDFSIEFDEQQFCLLIKSGHWEDAREEITSFFTTLINKRLGIHLTKSYVMQLFLVMVQTCDSEHMNVYMEKIPSLMAMNTVQQMKTFFEQTAEEITLTYYNCHKTKHSSIINKVIGIINEHLGNPDLSLKWVANQMLYMNADYLGKLFKQETGERFSNYVMKVRIEKAMEQIKQMDDVKIVTLAEMIGFGDNPQYFSQVFKKHTGCTPSEYRKGL</sequence>
<dbReference type="SUPFAM" id="SSF46689">
    <property type="entry name" value="Homeodomain-like"/>
    <property type="match status" value="1"/>
</dbReference>
<dbReference type="SMART" id="SM00342">
    <property type="entry name" value="HTH_ARAC"/>
    <property type="match status" value="1"/>
</dbReference>
<comment type="subcellular location">
    <subcellularLocation>
        <location evidence="1">Cytoplasm</location>
    </subcellularLocation>
</comment>